<reference evidence="1" key="1">
    <citation type="submission" date="2021-06" db="EMBL/GenBank/DDBJ databases">
        <authorList>
            <person name="Kallberg Y."/>
            <person name="Tangrot J."/>
            <person name="Rosling A."/>
        </authorList>
    </citation>
    <scope>NUCLEOTIDE SEQUENCE</scope>
    <source>
        <strain evidence="1">AU212A</strain>
    </source>
</reference>
<feature type="non-terminal residue" evidence="1">
    <location>
        <position position="77"/>
    </location>
</feature>
<name>A0ACA9LU26_9GLOM</name>
<gene>
    <name evidence="1" type="ORF">SCALOS_LOCUS5163</name>
</gene>
<sequence length="77" mass="8822">MYIFSIMSNSRGINNNEEENNNKGENPSKENTSYLEDSYNENEELSEQISFFNSHREASDNVTISSSIGYNNSDDKQ</sequence>
<evidence type="ECO:0000313" key="1">
    <source>
        <dbReference type="EMBL" id="CAG8550569.1"/>
    </source>
</evidence>
<comment type="caution">
    <text evidence="1">The sequence shown here is derived from an EMBL/GenBank/DDBJ whole genome shotgun (WGS) entry which is preliminary data.</text>
</comment>
<protein>
    <submittedName>
        <fullName evidence="1">7302_t:CDS:1</fullName>
    </submittedName>
</protein>
<evidence type="ECO:0000313" key="2">
    <source>
        <dbReference type="Proteomes" id="UP000789860"/>
    </source>
</evidence>
<organism evidence="1 2">
    <name type="scientific">Scutellospora calospora</name>
    <dbReference type="NCBI Taxonomy" id="85575"/>
    <lineage>
        <taxon>Eukaryota</taxon>
        <taxon>Fungi</taxon>
        <taxon>Fungi incertae sedis</taxon>
        <taxon>Mucoromycota</taxon>
        <taxon>Glomeromycotina</taxon>
        <taxon>Glomeromycetes</taxon>
        <taxon>Diversisporales</taxon>
        <taxon>Gigasporaceae</taxon>
        <taxon>Scutellospora</taxon>
    </lineage>
</organism>
<accession>A0ACA9LU26</accession>
<dbReference type="EMBL" id="CAJVPM010007963">
    <property type="protein sequence ID" value="CAG8550569.1"/>
    <property type="molecule type" value="Genomic_DNA"/>
</dbReference>
<keyword evidence="2" id="KW-1185">Reference proteome</keyword>
<proteinExistence type="predicted"/>
<dbReference type="Proteomes" id="UP000789860">
    <property type="component" value="Unassembled WGS sequence"/>
</dbReference>